<keyword evidence="1" id="KW-0812">Transmembrane</keyword>
<organism evidence="2 3">
    <name type="scientific">Leptolyngbya subtilissima DQ-A4</name>
    <dbReference type="NCBI Taxonomy" id="2933933"/>
    <lineage>
        <taxon>Bacteria</taxon>
        <taxon>Bacillati</taxon>
        <taxon>Cyanobacteriota</taxon>
        <taxon>Cyanophyceae</taxon>
        <taxon>Leptolyngbyales</taxon>
        <taxon>Leptolyngbyaceae</taxon>
        <taxon>Leptolyngbya group</taxon>
        <taxon>Leptolyngbya</taxon>
    </lineage>
</organism>
<keyword evidence="1" id="KW-0472">Membrane</keyword>
<dbReference type="Pfam" id="PF26394">
    <property type="entry name" value="Psb34"/>
    <property type="match status" value="1"/>
</dbReference>
<sequence>MFTTTQLDNGILNNYAVEPEVYFASYPSPEQQKGYALQAAIATLFVAGLMLVTLAVS</sequence>
<dbReference type="Proteomes" id="UP001482513">
    <property type="component" value="Unassembled WGS sequence"/>
</dbReference>
<keyword evidence="3" id="KW-1185">Reference proteome</keyword>
<dbReference type="EMBL" id="JAMPKX010000003">
    <property type="protein sequence ID" value="MEP0947395.1"/>
    <property type="molecule type" value="Genomic_DNA"/>
</dbReference>
<evidence type="ECO:0000256" key="1">
    <source>
        <dbReference type="SAM" id="Phobius"/>
    </source>
</evidence>
<proteinExistence type="predicted"/>
<dbReference type="InterPro" id="IPR048028">
    <property type="entry name" value="Psb34-like"/>
</dbReference>
<evidence type="ECO:0000313" key="2">
    <source>
        <dbReference type="EMBL" id="MEP0947395.1"/>
    </source>
</evidence>
<dbReference type="RefSeq" id="WP_190514499.1">
    <property type="nucleotide sequence ID" value="NZ_JAMPKX010000003.1"/>
</dbReference>
<feature type="transmembrane region" description="Helical" evidence="1">
    <location>
        <begin position="35"/>
        <end position="56"/>
    </location>
</feature>
<protein>
    <submittedName>
        <fullName evidence="2">Ssl1498 family light-harvesting-like protein</fullName>
    </submittedName>
</protein>
<gene>
    <name evidence="2" type="ORF">NC992_10970</name>
</gene>
<evidence type="ECO:0000313" key="3">
    <source>
        <dbReference type="Proteomes" id="UP001482513"/>
    </source>
</evidence>
<reference evidence="2 3" key="1">
    <citation type="submission" date="2022-04" db="EMBL/GenBank/DDBJ databases">
        <title>Positive selection, recombination, and allopatry shape intraspecific diversity of widespread and dominant cyanobacteria.</title>
        <authorList>
            <person name="Wei J."/>
            <person name="Shu W."/>
            <person name="Hu C."/>
        </authorList>
    </citation>
    <scope>NUCLEOTIDE SEQUENCE [LARGE SCALE GENOMIC DNA]</scope>
    <source>
        <strain evidence="2 3">DQ-A4</strain>
    </source>
</reference>
<accession>A0ABV0K3N5</accession>
<keyword evidence="1" id="KW-1133">Transmembrane helix</keyword>
<dbReference type="NCBIfam" id="NF033486">
    <property type="entry name" value="harvest_ssl1498"/>
    <property type="match status" value="1"/>
</dbReference>
<name>A0ABV0K3N5_9CYAN</name>
<comment type="caution">
    <text evidence="2">The sequence shown here is derived from an EMBL/GenBank/DDBJ whole genome shotgun (WGS) entry which is preliminary data.</text>
</comment>